<dbReference type="InterPro" id="IPR035914">
    <property type="entry name" value="Sperma_CUB_dom_sf"/>
</dbReference>
<dbReference type="Proteomes" id="UP001487740">
    <property type="component" value="Unassembled WGS sequence"/>
</dbReference>
<evidence type="ECO:0000313" key="5">
    <source>
        <dbReference type="Proteomes" id="UP001487740"/>
    </source>
</evidence>
<dbReference type="PANTHER" id="PTHR33236:SF12">
    <property type="entry name" value="CUB DOMAIN-CONTAINING PROTEIN-RELATED"/>
    <property type="match status" value="1"/>
</dbReference>
<dbReference type="AlphaFoldDB" id="A0AAW0UZG9"/>
<name>A0AAW0UZG9_SCYPA</name>
<protein>
    <recommendedName>
        <fullName evidence="3">CUB domain-containing protein</fullName>
    </recommendedName>
</protein>
<dbReference type="EMBL" id="JARAKH010000003">
    <property type="protein sequence ID" value="KAK8405415.1"/>
    <property type="molecule type" value="Genomic_DNA"/>
</dbReference>
<dbReference type="Pfam" id="PF26080">
    <property type="entry name" value="CUB_animal"/>
    <property type="match status" value="1"/>
</dbReference>
<proteinExistence type="predicted"/>
<gene>
    <name evidence="4" type="ORF">O3P69_001751</name>
</gene>
<comment type="caution">
    <text evidence="4">The sequence shown here is derived from an EMBL/GenBank/DDBJ whole genome shotgun (WGS) entry which is preliminary data.</text>
</comment>
<evidence type="ECO:0000256" key="1">
    <source>
        <dbReference type="ARBA" id="ARBA00023157"/>
    </source>
</evidence>
<evidence type="ECO:0000256" key="2">
    <source>
        <dbReference type="PROSITE-ProRule" id="PRU00059"/>
    </source>
</evidence>
<dbReference type="Gene3D" id="2.60.120.290">
    <property type="entry name" value="Spermadhesin, CUB domain"/>
    <property type="match status" value="1"/>
</dbReference>
<dbReference type="PANTHER" id="PTHR33236">
    <property type="entry name" value="INTRAFLAGELLAR TRANSPORT PROTEIN 122 FAMILY PROTEIN-RELATED"/>
    <property type="match status" value="1"/>
</dbReference>
<dbReference type="InterPro" id="IPR058698">
    <property type="entry name" value="CUB_metazoa"/>
</dbReference>
<dbReference type="PROSITE" id="PS01180">
    <property type="entry name" value="CUB"/>
    <property type="match status" value="1"/>
</dbReference>
<evidence type="ECO:0000313" key="4">
    <source>
        <dbReference type="EMBL" id="KAK8405415.1"/>
    </source>
</evidence>
<keyword evidence="5" id="KW-1185">Reference proteome</keyword>
<organism evidence="4 5">
    <name type="scientific">Scylla paramamosain</name>
    <name type="common">Mud crab</name>
    <dbReference type="NCBI Taxonomy" id="85552"/>
    <lineage>
        <taxon>Eukaryota</taxon>
        <taxon>Metazoa</taxon>
        <taxon>Ecdysozoa</taxon>
        <taxon>Arthropoda</taxon>
        <taxon>Crustacea</taxon>
        <taxon>Multicrustacea</taxon>
        <taxon>Malacostraca</taxon>
        <taxon>Eumalacostraca</taxon>
        <taxon>Eucarida</taxon>
        <taxon>Decapoda</taxon>
        <taxon>Pleocyemata</taxon>
        <taxon>Brachyura</taxon>
        <taxon>Eubrachyura</taxon>
        <taxon>Portunoidea</taxon>
        <taxon>Portunidae</taxon>
        <taxon>Portuninae</taxon>
        <taxon>Scylla</taxon>
    </lineage>
</organism>
<accession>A0AAW0UZG9</accession>
<feature type="domain" description="CUB" evidence="3">
    <location>
        <begin position="102"/>
        <end position="221"/>
    </location>
</feature>
<evidence type="ECO:0000259" key="3">
    <source>
        <dbReference type="PROSITE" id="PS01180"/>
    </source>
</evidence>
<sequence>MCPSNIGDIRVDVVETNLAPPTEGKCVRQFLAVQGTIWKPGVRRICGTNSDTHFYLEVDESANSPYVELAVSSQTGFSYRWGLWITQIDCLIPSAIKAPAGCFQYFPDTAGEFKSFSFDDGQYYEDQHYRICLAAARGTCSITFTAQPRHFMLEKYGNIDEVPFDRSGISSLYCVRDYLRIPDGSADGGSQTASHDRYCGGHLSSIHGASSPSPVTSEYMT</sequence>
<dbReference type="InterPro" id="IPR000859">
    <property type="entry name" value="CUB_dom"/>
</dbReference>
<reference evidence="4 5" key="1">
    <citation type="submission" date="2023-03" db="EMBL/GenBank/DDBJ databases">
        <title>High-quality genome of Scylla paramamosain provides insights in environmental adaptation.</title>
        <authorList>
            <person name="Zhang L."/>
        </authorList>
    </citation>
    <scope>NUCLEOTIDE SEQUENCE [LARGE SCALE GENOMIC DNA]</scope>
    <source>
        <strain evidence="4">LZ_2023a</strain>
        <tissue evidence="4">Muscle</tissue>
    </source>
</reference>
<keyword evidence="1" id="KW-1015">Disulfide bond</keyword>
<comment type="caution">
    <text evidence="2">Lacks conserved residue(s) required for the propagation of feature annotation.</text>
</comment>